<dbReference type="AlphaFoldDB" id="A0A0F6W0M9"/>
<dbReference type="STRING" id="927083.DB32_001370"/>
<gene>
    <name evidence="6" type="ORF">DB32_001370</name>
</gene>
<dbReference type="InterPro" id="IPR050482">
    <property type="entry name" value="Sensor_HK_TwoCompSys"/>
</dbReference>
<dbReference type="Gene3D" id="2.10.70.100">
    <property type="match status" value="1"/>
</dbReference>
<dbReference type="SMART" id="SM00091">
    <property type="entry name" value="PAS"/>
    <property type="match status" value="2"/>
</dbReference>
<dbReference type="PANTHER" id="PTHR24421:SF59">
    <property type="entry name" value="OXYGEN SENSOR HISTIDINE KINASE NREB"/>
    <property type="match status" value="1"/>
</dbReference>
<dbReference type="InterPro" id="IPR000014">
    <property type="entry name" value="PAS"/>
</dbReference>
<proteinExistence type="predicted"/>
<dbReference type="SUPFAM" id="SSF55785">
    <property type="entry name" value="PYP-like sensor domain (PAS domain)"/>
    <property type="match status" value="2"/>
</dbReference>
<keyword evidence="2" id="KW-0418">Kinase</keyword>
<reference evidence="6 7" key="1">
    <citation type="submission" date="2015-03" db="EMBL/GenBank/DDBJ databases">
        <title>Genome assembly of Sandaracinus amylolyticus DSM 53668.</title>
        <authorList>
            <person name="Sharma G."/>
            <person name="Subramanian S."/>
        </authorList>
    </citation>
    <scope>NUCLEOTIDE SEQUENCE [LARGE SCALE GENOMIC DNA]</scope>
    <source>
        <strain evidence="6 7">DSM 53668</strain>
    </source>
</reference>
<keyword evidence="7" id="KW-1185">Reference proteome</keyword>
<dbReference type="SMART" id="SM00086">
    <property type="entry name" value="PAC"/>
    <property type="match status" value="1"/>
</dbReference>
<dbReference type="Gene3D" id="3.30.565.10">
    <property type="entry name" value="Histidine kinase-like ATPase, C-terminal domain"/>
    <property type="match status" value="1"/>
</dbReference>
<dbReference type="InterPro" id="IPR001610">
    <property type="entry name" value="PAC"/>
</dbReference>
<dbReference type="Proteomes" id="UP000034883">
    <property type="component" value="Chromosome"/>
</dbReference>
<feature type="domain" description="Histidine kinase" evidence="4">
    <location>
        <begin position="556"/>
        <end position="645"/>
    </location>
</feature>
<dbReference type="GO" id="GO:0016020">
    <property type="term" value="C:membrane"/>
    <property type="evidence" value="ECO:0007669"/>
    <property type="project" value="InterPro"/>
</dbReference>
<dbReference type="SUPFAM" id="SSF55781">
    <property type="entry name" value="GAF domain-like"/>
    <property type="match status" value="1"/>
</dbReference>
<dbReference type="InterPro" id="IPR036890">
    <property type="entry name" value="HATPase_C_sf"/>
</dbReference>
<keyword evidence="1" id="KW-0808">Transferase</keyword>
<dbReference type="SMART" id="SM00065">
    <property type="entry name" value="GAF"/>
    <property type="match status" value="1"/>
</dbReference>
<sequence length="651" mass="71198">MGPDDVVEARLERHRERHLAVAQEITHIGSWEWDLATNVVSWSDELYRIYGLAPRSRPITLEVFLSFLEPADRARIQGEVQRAIARGGRFTYHERIVRPDGSRRDLDTIGEVIPGADGRPIALIGSCRDITEQLRRDEAARLYADIVQNIQIGIAVWRVDDPGDVASAKLVAFNPHAEKIAGASMTPLVGASLADAYPSVLQGGLAATIAEVVRDRCVREVSITYQTAPATSHHLVVRVFPLPASSIGLAFEDVTRESRARAMRASEQRVLEMIASGAPLSDVLTALLVAIEGHAPGTFGSVLLLDPQGTHLRHGAAPSLPPDMLRAIDGAAIGPSHGSCGTAAYRNEAVLVEDVETSPLWNDWRHVLRPHGLRACWSTPIAASDGRAVGTFALYYREPRLPTPDERDLIARATHLAGIAIQREQREDRLRALSAHVEAVQEQERTAVAREIHDELGQALTALKIDVAWVSRRTPNDEASAPVRARLASMSTMIDGIIDTVRRISSDLRPGVLDELGLVAALEWKTQHFEEHVGIPCSFHTDVGDVRFPREFGTALYRMLQEALTNVVRHADASHVEVSLHRVGERLRLEVLDDGKGITSEAATNPRSLGLLGVHERARRLGGEVKVARAERGGTSFVVDVPWPVMRGGAT</sequence>
<dbReference type="Pfam" id="PF02518">
    <property type="entry name" value="HATPase_c"/>
    <property type="match status" value="1"/>
</dbReference>
<dbReference type="EMBL" id="CP011125">
    <property type="protein sequence ID" value="AKF04221.1"/>
    <property type="molecule type" value="Genomic_DNA"/>
</dbReference>
<evidence type="ECO:0000256" key="2">
    <source>
        <dbReference type="ARBA" id="ARBA00022777"/>
    </source>
</evidence>
<dbReference type="OrthoDB" id="5492773at2"/>
<dbReference type="RefSeq" id="WP_053231584.1">
    <property type="nucleotide sequence ID" value="NZ_CP011125.1"/>
</dbReference>
<organism evidence="6 7">
    <name type="scientific">Sandaracinus amylolyticus</name>
    <dbReference type="NCBI Taxonomy" id="927083"/>
    <lineage>
        <taxon>Bacteria</taxon>
        <taxon>Pseudomonadati</taxon>
        <taxon>Myxococcota</taxon>
        <taxon>Polyangia</taxon>
        <taxon>Polyangiales</taxon>
        <taxon>Sandaracinaceae</taxon>
        <taxon>Sandaracinus</taxon>
    </lineage>
</organism>
<dbReference type="InterPro" id="IPR013655">
    <property type="entry name" value="PAS_fold_3"/>
</dbReference>
<feature type="domain" description="PAC" evidence="5">
    <location>
        <begin position="90"/>
        <end position="142"/>
    </location>
</feature>
<dbReference type="InterPro" id="IPR035965">
    <property type="entry name" value="PAS-like_dom_sf"/>
</dbReference>
<protein>
    <submittedName>
        <fullName evidence="6">Diguanylate cyclase/phosphodiesterase (GGDEF &amp; EAL domains) with PAS/PAC sensor(S)</fullName>
    </submittedName>
</protein>
<keyword evidence="3" id="KW-0902">Two-component regulatory system</keyword>
<dbReference type="Gene3D" id="3.30.450.20">
    <property type="entry name" value="PAS domain"/>
    <property type="match status" value="2"/>
</dbReference>
<dbReference type="Gene3D" id="1.20.5.1930">
    <property type="match status" value="1"/>
</dbReference>
<dbReference type="CDD" id="cd16917">
    <property type="entry name" value="HATPase_UhpB-NarQ-NarX-like"/>
    <property type="match status" value="1"/>
</dbReference>
<dbReference type="InterPro" id="IPR005467">
    <property type="entry name" value="His_kinase_dom"/>
</dbReference>
<evidence type="ECO:0000256" key="3">
    <source>
        <dbReference type="ARBA" id="ARBA00023012"/>
    </source>
</evidence>
<dbReference type="GO" id="GO:0046983">
    <property type="term" value="F:protein dimerization activity"/>
    <property type="evidence" value="ECO:0007669"/>
    <property type="project" value="InterPro"/>
</dbReference>
<evidence type="ECO:0000313" key="7">
    <source>
        <dbReference type="Proteomes" id="UP000034883"/>
    </source>
</evidence>
<dbReference type="PROSITE" id="PS50109">
    <property type="entry name" value="HIS_KIN"/>
    <property type="match status" value="1"/>
</dbReference>
<dbReference type="Pfam" id="PF08447">
    <property type="entry name" value="PAS_3"/>
    <property type="match status" value="1"/>
</dbReference>
<evidence type="ECO:0000259" key="4">
    <source>
        <dbReference type="PROSITE" id="PS50109"/>
    </source>
</evidence>
<evidence type="ECO:0000313" key="6">
    <source>
        <dbReference type="EMBL" id="AKF04221.1"/>
    </source>
</evidence>
<dbReference type="NCBIfam" id="TIGR00229">
    <property type="entry name" value="sensory_box"/>
    <property type="match status" value="1"/>
</dbReference>
<evidence type="ECO:0000259" key="5">
    <source>
        <dbReference type="PROSITE" id="PS50113"/>
    </source>
</evidence>
<dbReference type="KEGG" id="samy:DB32_001370"/>
<dbReference type="SUPFAM" id="SSF55874">
    <property type="entry name" value="ATPase domain of HSP90 chaperone/DNA topoisomerase II/histidine kinase"/>
    <property type="match status" value="1"/>
</dbReference>
<dbReference type="InterPro" id="IPR003018">
    <property type="entry name" value="GAF"/>
</dbReference>
<dbReference type="InterPro" id="IPR000700">
    <property type="entry name" value="PAS-assoc_C"/>
</dbReference>
<evidence type="ECO:0000256" key="1">
    <source>
        <dbReference type="ARBA" id="ARBA00022679"/>
    </source>
</evidence>
<dbReference type="InterPro" id="IPR029016">
    <property type="entry name" value="GAF-like_dom_sf"/>
</dbReference>
<accession>A0A0F6W0M9</accession>
<dbReference type="InterPro" id="IPR003594">
    <property type="entry name" value="HATPase_dom"/>
</dbReference>
<dbReference type="SMART" id="SM00387">
    <property type="entry name" value="HATPase_c"/>
    <property type="match status" value="1"/>
</dbReference>
<dbReference type="GO" id="GO:0000155">
    <property type="term" value="F:phosphorelay sensor kinase activity"/>
    <property type="evidence" value="ECO:0007669"/>
    <property type="project" value="InterPro"/>
</dbReference>
<dbReference type="PROSITE" id="PS50113">
    <property type="entry name" value="PAC"/>
    <property type="match status" value="1"/>
</dbReference>
<dbReference type="InterPro" id="IPR011712">
    <property type="entry name" value="Sig_transdc_His_kin_sub3_dim/P"/>
</dbReference>
<dbReference type="Pfam" id="PF07730">
    <property type="entry name" value="HisKA_3"/>
    <property type="match status" value="1"/>
</dbReference>
<dbReference type="Gene3D" id="3.30.450.40">
    <property type="match status" value="1"/>
</dbReference>
<dbReference type="CDD" id="cd00130">
    <property type="entry name" value="PAS"/>
    <property type="match status" value="1"/>
</dbReference>
<dbReference type="Pfam" id="PF13185">
    <property type="entry name" value="GAF_2"/>
    <property type="match status" value="1"/>
</dbReference>
<dbReference type="PANTHER" id="PTHR24421">
    <property type="entry name" value="NITRATE/NITRITE SENSOR PROTEIN NARX-RELATED"/>
    <property type="match status" value="1"/>
</dbReference>
<name>A0A0F6W0M9_9BACT</name>